<feature type="transmembrane region" description="Helical" evidence="2">
    <location>
        <begin position="12"/>
        <end position="34"/>
    </location>
</feature>
<dbReference type="Proteomes" id="UP000521872">
    <property type="component" value="Unassembled WGS sequence"/>
</dbReference>
<keyword evidence="2" id="KW-1133">Transmembrane helix</keyword>
<comment type="caution">
    <text evidence="3">The sequence shown here is derived from an EMBL/GenBank/DDBJ whole genome shotgun (WGS) entry which is preliminary data.</text>
</comment>
<keyword evidence="2" id="KW-0472">Membrane</keyword>
<keyword evidence="2" id="KW-0812">Transmembrane</keyword>
<feature type="transmembrane region" description="Helical" evidence="2">
    <location>
        <begin position="111"/>
        <end position="134"/>
    </location>
</feature>
<evidence type="ECO:0000256" key="1">
    <source>
        <dbReference type="SAM" id="MobiDB-lite"/>
    </source>
</evidence>
<dbReference type="AlphaFoldDB" id="A0A8H4VSN8"/>
<evidence type="ECO:0000313" key="4">
    <source>
        <dbReference type="Proteomes" id="UP000521872"/>
    </source>
</evidence>
<proteinExistence type="predicted"/>
<organism evidence="3 4">
    <name type="scientific">Agrocybe pediades</name>
    <dbReference type="NCBI Taxonomy" id="84607"/>
    <lineage>
        <taxon>Eukaryota</taxon>
        <taxon>Fungi</taxon>
        <taxon>Dikarya</taxon>
        <taxon>Basidiomycota</taxon>
        <taxon>Agaricomycotina</taxon>
        <taxon>Agaricomycetes</taxon>
        <taxon>Agaricomycetidae</taxon>
        <taxon>Agaricales</taxon>
        <taxon>Agaricineae</taxon>
        <taxon>Strophariaceae</taxon>
        <taxon>Agrocybe</taxon>
    </lineage>
</organism>
<reference evidence="3 4" key="1">
    <citation type="submission" date="2019-12" db="EMBL/GenBank/DDBJ databases">
        <authorList>
            <person name="Floudas D."/>
            <person name="Bentzer J."/>
            <person name="Ahren D."/>
            <person name="Johansson T."/>
            <person name="Persson P."/>
            <person name="Tunlid A."/>
        </authorList>
    </citation>
    <scope>NUCLEOTIDE SEQUENCE [LARGE SCALE GENOMIC DNA]</scope>
    <source>
        <strain evidence="3 4">CBS 102.39</strain>
    </source>
</reference>
<feature type="compositionally biased region" description="Basic and acidic residues" evidence="1">
    <location>
        <begin position="228"/>
        <end position="237"/>
    </location>
</feature>
<name>A0A8H4VSN8_9AGAR</name>
<accession>A0A8H4VSN8</accession>
<feature type="transmembrane region" description="Helical" evidence="2">
    <location>
        <begin position="71"/>
        <end position="91"/>
    </location>
</feature>
<keyword evidence="4" id="KW-1185">Reference proteome</keyword>
<evidence type="ECO:0000256" key="2">
    <source>
        <dbReference type="SAM" id="Phobius"/>
    </source>
</evidence>
<protein>
    <recommendedName>
        <fullName evidence="5">Transmembrane protein</fullName>
    </recommendedName>
</protein>
<evidence type="ECO:0008006" key="5">
    <source>
        <dbReference type="Google" id="ProtNLM"/>
    </source>
</evidence>
<feature type="region of interest" description="Disordered" evidence="1">
    <location>
        <begin position="209"/>
        <end position="240"/>
    </location>
</feature>
<gene>
    <name evidence="3" type="ORF">D9613_000366</name>
</gene>
<sequence>MALRFQTFRCALCFIICLTAAIAIGLGAALSYIFFHQGTLWLLLAVEAASFMRSTWSLIRKKMFNSPQTVASETVGLFILFPFQLIITLLAPTMTPRPGLYTYKLMALKVFSVTSGIIHLTYTLSLVTVAILTVPAFDPDVWMRDIDSSPSPFPVGIISDYLFPCFGQHHSNPQSSPRSVSEGPPPTPCLPTCSPNCTFHGRRTISIPKESPYGSVSSSAESLPLQEAQKKGAERKPPVLPHTLIRIPNATERRASIFVELPIS</sequence>
<evidence type="ECO:0000313" key="3">
    <source>
        <dbReference type="EMBL" id="KAF4621043.1"/>
    </source>
</evidence>
<dbReference type="EMBL" id="JAACJL010000015">
    <property type="protein sequence ID" value="KAF4621043.1"/>
    <property type="molecule type" value="Genomic_DNA"/>
</dbReference>